<evidence type="ECO:0000256" key="1">
    <source>
        <dbReference type="SAM" id="MobiDB-lite"/>
    </source>
</evidence>
<accession>A0ABV6MJK3</accession>
<dbReference type="Proteomes" id="UP001589810">
    <property type="component" value="Unassembled WGS sequence"/>
</dbReference>
<evidence type="ECO:0000313" key="3">
    <source>
        <dbReference type="EMBL" id="MFC0540106.1"/>
    </source>
</evidence>
<feature type="region of interest" description="Disordered" evidence="1">
    <location>
        <begin position="223"/>
        <end position="267"/>
    </location>
</feature>
<keyword evidence="2" id="KW-0732">Signal</keyword>
<reference evidence="3 4" key="1">
    <citation type="submission" date="2024-09" db="EMBL/GenBank/DDBJ databases">
        <authorList>
            <person name="Sun Q."/>
            <person name="Mori K."/>
        </authorList>
    </citation>
    <scope>NUCLEOTIDE SEQUENCE [LARGE SCALE GENOMIC DNA]</scope>
    <source>
        <strain evidence="3 4">TBRC 1432</strain>
    </source>
</reference>
<evidence type="ECO:0008006" key="5">
    <source>
        <dbReference type="Google" id="ProtNLM"/>
    </source>
</evidence>
<name>A0ABV6MJK3_9PSEU</name>
<organism evidence="3 4">
    <name type="scientific">Kutzneria chonburiensis</name>
    <dbReference type="NCBI Taxonomy" id="1483604"/>
    <lineage>
        <taxon>Bacteria</taxon>
        <taxon>Bacillati</taxon>
        <taxon>Actinomycetota</taxon>
        <taxon>Actinomycetes</taxon>
        <taxon>Pseudonocardiales</taxon>
        <taxon>Pseudonocardiaceae</taxon>
        <taxon>Kutzneria</taxon>
    </lineage>
</organism>
<protein>
    <recommendedName>
        <fullName evidence="5">DUF3558 domain-containing protein</fullName>
    </recommendedName>
</protein>
<dbReference type="EMBL" id="JBHLUD010000001">
    <property type="protein sequence ID" value="MFC0540106.1"/>
    <property type="molecule type" value="Genomic_DNA"/>
</dbReference>
<comment type="caution">
    <text evidence="3">The sequence shown here is derived from an EMBL/GenBank/DDBJ whole genome shotgun (WGS) entry which is preliminary data.</text>
</comment>
<proteinExistence type="predicted"/>
<dbReference type="RefSeq" id="WP_379793728.1">
    <property type="nucleotide sequence ID" value="NZ_JBHLUD010000001.1"/>
</dbReference>
<keyword evidence="4" id="KW-1185">Reference proteome</keyword>
<sequence length="527" mass="55465">MSWIRGVAAAVALLTLGGCANAIEGRAEPILGSQSKVKGPPDRDGEAVLNALRMLDPCALLDGPGMAAAGLPGNAHPISRGPHSCSFSADRILDATVDVLVGEKTEYGNKYHELPVTIAGAKAYLDDRSLGGHQDCDVDIPVSFVMSVSVRYQPAYGSNANACNQVKLAAAGVIAKLGNPDAATMPASRPLGGWDGCSLLTAALPDLDPKKTTLDFYSAQSPYDSCSARQDDGNGKSSDLGDVEIKYDSDPLSGANRTPKQVGDKTANVSDMSTSCYVEWGLGPSGSADKLYDTVVVEVKLKGCDKATALAVKIQKALAGQAPSNAKPQRPLLYKPDEPDTAAVGACIDFSQNDGNCAPYQPFTLPASFDAWFPSTDTQPAIGCALAVDAVKEVFGDAYKPVVWGQHCFFVEPTHAMTITIDLATVYAPAKYGAREDLYSNVQTVTVSGKQAKSFTNTVHSGKPGEAPYNEYDIYVSPHNDINQPGMIAGLIQASPPRGSNEDAVADVTKLHDLDKVMAKIIADHVK</sequence>
<evidence type="ECO:0000313" key="4">
    <source>
        <dbReference type="Proteomes" id="UP001589810"/>
    </source>
</evidence>
<gene>
    <name evidence="3" type="ORF">ACFFH7_01370</name>
</gene>
<feature type="signal peptide" evidence="2">
    <location>
        <begin position="1"/>
        <end position="22"/>
    </location>
</feature>
<dbReference type="PROSITE" id="PS51257">
    <property type="entry name" value="PROKAR_LIPOPROTEIN"/>
    <property type="match status" value="1"/>
</dbReference>
<feature type="chain" id="PRO_5047302515" description="DUF3558 domain-containing protein" evidence="2">
    <location>
        <begin position="23"/>
        <end position="527"/>
    </location>
</feature>
<evidence type="ECO:0000256" key="2">
    <source>
        <dbReference type="SAM" id="SignalP"/>
    </source>
</evidence>